<evidence type="ECO:0000313" key="2">
    <source>
        <dbReference type="Proteomes" id="UP000019141"/>
    </source>
</evidence>
<dbReference type="PANTHER" id="PTHR43198">
    <property type="entry name" value="BIFUNCTIONAL TH2 PROTEIN"/>
    <property type="match status" value="1"/>
</dbReference>
<name>W4L926_ENTF1</name>
<organism evidence="1 2">
    <name type="scientific">Entotheonella factor</name>
    <dbReference type="NCBI Taxonomy" id="1429438"/>
    <lineage>
        <taxon>Bacteria</taxon>
        <taxon>Pseudomonadati</taxon>
        <taxon>Nitrospinota/Tectimicrobiota group</taxon>
        <taxon>Candidatus Tectimicrobiota</taxon>
        <taxon>Candidatus Entotheonellia</taxon>
        <taxon>Candidatus Entotheonellales</taxon>
        <taxon>Candidatus Entotheonellaceae</taxon>
        <taxon>Candidatus Entotheonella</taxon>
    </lineage>
</organism>
<comment type="caution">
    <text evidence="1">The sequence shown here is derived from an EMBL/GenBank/DDBJ whole genome shotgun (WGS) entry which is preliminary data.</text>
</comment>
<dbReference type="SUPFAM" id="SSF48613">
    <property type="entry name" value="Heme oxygenase-like"/>
    <property type="match status" value="1"/>
</dbReference>
<dbReference type="PANTHER" id="PTHR43198:SF2">
    <property type="entry name" value="SI:CH1073-67J19.1-RELATED"/>
    <property type="match status" value="1"/>
</dbReference>
<proteinExistence type="predicted"/>
<dbReference type="InterPro" id="IPR016084">
    <property type="entry name" value="Haem_Oase-like_multi-hlx"/>
</dbReference>
<reference evidence="1 2" key="1">
    <citation type="journal article" date="2014" name="Nature">
        <title>An environmental bacterial taxon with a large and distinct metabolic repertoire.</title>
        <authorList>
            <person name="Wilson M.C."/>
            <person name="Mori T."/>
            <person name="Ruckert C."/>
            <person name="Uria A.R."/>
            <person name="Helf M.J."/>
            <person name="Takada K."/>
            <person name="Gernert C."/>
            <person name="Steffens U.A."/>
            <person name="Heycke N."/>
            <person name="Schmitt S."/>
            <person name="Rinke C."/>
            <person name="Helfrich E.J."/>
            <person name="Brachmann A.O."/>
            <person name="Gurgui C."/>
            <person name="Wakimoto T."/>
            <person name="Kracht M."/>
            <person name="Crusemann M."/>
            <person name="Hentschel U."/>
            <person name="Abe I."/>
            <person name="Matsunaga S."/>
            <person name="Kalinowski J."/>
            <person name="Takeyama H."/>
            <person name="Piel J."/>
        </authorList>
    </citation>
    <scope>NUCLEOTIDE SEQUENCE [LARGE SCALE GENOMIC DNA]</scope>
    <source>
        <strain evidence="2">TSY1</strain>
    </source>
</reference>
<evidence type="ECO:0000313" key="1">
    <source>
        <dbReference type="EMBL" id="ETW93821.1"/>
    </source>
</evidence>
<gene>
    <name evidence="1" type="ORF">ETSY1_37535</name>
</gene>
<dbReference type="HOGENOM" id="CLU_095457_0_0_7"/>
<keyword evidence="2" id="KW-1185">Reference proteome</keyword>
<dbReference type="AlphaFoldDB" id="W4L926"/>
<sequence length="211" mass="23481">MAAHLWNASQDLAQAALESDYIQGIKQGTLNPNNFGQYSVQDVAYCHNGLEDWKAVATRAQQPDIKAFAEARVKSWAKYAQETYGAWHISDPAAVQLSVAAQTYSAFESEVAHHYDPLYTVVVMIPCDRLWYWLANQIKSGSSATNVYDFWINGNSASDNGAHQMENVVDTHAAQLDEDTALHVYRTAMLGEVNFFRSACRQPLLEMPGTS</sequence>
<dbReference type="CDD" id="cd19359">
    <property type="entry name" value="TenA_C_Bt3146-like"/>
    <property type="match status" value="1"/>
</dbReference>
<dbReference type="InterPro" id="IPR050967">
    <property type="entry name" value="Thiamine_Salvage_TenA"/>
</dbReference>
<dbReference type="Gene3D" id="1.20.910.10">
    <property type="entry name" value="Heme oxygenase-like"/>
    <property type="match status" value="1"/>
</dbReference>
<dbReference type="Proteomes" id="UP000019141">
    <property type="component" value="Unassembled WGS sequence"/>
</dbReference>
<accession>W4L926</accession>
<protein>
    <recommendedName>
        <fullName evidence="3">Thiaminase-2/PQQC domain-containing protein</fullName>
    </recommendedName>
</protein>
<dbReference type="GO" id="GO:0005829">
    <property type="term" value="C:cytosol"/>
    <property type="evidence" value="ECO:0007669"/>
    <property type="project" value="TreeGrafter"/>
</dbReference>
<evidence type="ECO:0008006" key="3">
    <source>
        <dbReference type="Google" id="ProtNLM"/>
    </source>
</evidence>
<dbReference type="EMBL" id="AZHW01001168">
    <property type="protein sequence ID" value="ETW93821.1"/>
    <property type="molecule type" value="Genomic_DNA"/>
</dbReference>